<protein>
    <submittedName>
        <fullName evidence="1">Uncharacterized protein</fullName>
    </submittedName>
</protein>
<accession>A0A086TLY8</accession>
<evidence type="ECO:0000313" key="2">
    <source>
        <dbReference type="Proteomes" id="UP000243308"/>
    </source>
</evidence>
<reference evidence="1 2" key="1">
    <citation type="submission" date="2011-02" db="EMBL/GenBank/DDBJ databases">
        <title>The Genome Sequence of Mortierella verticillata NRRL 6337.</title>
        <authorList>
            <consortium name="The Broad Institute Genome Sequencing Platform"/>
            <person name="Russ C."/>
            <person name="Cuomo C."/>
            <person name="Burger G."/>
            <person name="Gray M.W."/>
            <person name="Holland P.W.H."/>
            <person name="King N."/>
            <person name="Lang F.B.F."/>
            <person name="Roger A.J."/>
            <person name="Ruiz-Trillo I."/>
            <person name="Young S.K."/>
            <person name="Zeng Q."/>
            <person name="Gargeya S."/>
            <person name="Alvarado L."/>
            <person name="Berlin A."/>
            <person name="Chapman S.B."/>
            <person name="Chen Z."/>
            <person name="Freedman E."/>
            <person name="Gellesch M."/>
            <person name="Goldberg J."/>
            <person name="Griggs A."/>
            <person name="Gujja S."/>
            <person name="Heilman E."/>
            <person name="Heiman D."/>
            <person name="Howarth C."/>
            <person name="Mehta T."/>
            <person name="Neiman D."/>
            <person name="Pearson M."/>
            <person name="Roberts A."/>
            <person name="Saif S."/>
            <person name="Shea T."/>
            <person name="Shenoy N."/>
            <person name="Sisk P."/>
            <person name="Stolte C."/>
            <person name="Sykes S."/>
            <person name="White J."/>
            <person name="Yandava C."/>
            <person name="Haas B."/>
            <person name="Nusbaum C."/>
            <person name="Birren B."/>
        </authorList>
    </citation>
    <scope>NUCLEOTIDE SEQUENCE [LARGE SCALE GENOMIC DNA]</scope>
    <source>
        <strain evidence="1 2">NRRL 6337</strain>
    </source>
</reference>
<evidence type="ECO:0000313" key="1">
    <source>
        <dbReference type="EMBL" id="KFH62965.1"/>
    </source>
</evidence>
<sequence length="111" mass="12814">MQDIQACRQVNKQRASMFKVHLWSILNLPSTADLTNYEKFDTFRKTNTGSDPWSSLLNALTDDLINWELTHLQKPVLYDESFEHTRDKGRPLSMGTGAIFIDSNKKNFSSF</sequence>
<name>A0A086TLY8_9FUNG</name>
<keyword evidence="2" id="KW-1185">Reference proteome</keyword>
<dbReference type="Proteomes" id="UP000243308">
    <property type="component" value="Unassembled WGS sequence"/>
</dbReference>
<organism evidence="1 2">
    <name type="scientific">Podila verticillata NRRL 6337</name>
    <dbReference type="NCBI Taxonomy" id="1069443"/>
    <lineage>
        <taxon>Eukaryota</taxon>
        <taxon>Fungi</taxon>
        <taxon>Fungi incertae sedis</taxon>
        <taxon>Mucoromycota</taxon>
        <taxon>Mortierellomycotina</taxon>
        <taxon>Mortierellomycetes</taxon>
        <taxon>Mortierellales</taxon>
        <taxon>Mortierellaceae</taxon>
        <taxon>Podila</taxon>
    </lineage>
</organism>
<dbReference type="AlphaFoldDB" id="A0A086TLY8"/>
<proteinExistence type="predicted"/>
<gene>
    <name evidence="1" type="ORF">MVEG_11003</name>
</gene>
<dbReference type="EMBL" id="KN042429">
    <property type="protein sequence ID" value="KFH62965.1"/>
    <property type="molecule type" value="Genomic_DNA"/>
</dbReference>